<protein>
    <submittedName>
        <fullName evidence="2">Putative peptide modification system cyclase</fullName>
    </submittedName>
</protein>
<dbReference type="Proteomes" id="UP000560000">
    <property type="component" value="Unassembled WGS sequence"/>
</dbReference>
<dbReference type="InterPro" id="IPR050697">
    <property type="entry name" value="Adenylyl/Guanylyl_Cyclase_3/4"/>
</dbReference>
<dbReference type="RefSeq" id="WP_081945022.1">
    <property type="nucleotide sequence ID" value="NZ_JACHET010000001.1"/>
</dbReference>
<dbReference type="InterPro" id="IPR029787">
    <property type="entry name" value="Nucleotide_cyclase"/>
</dbReference>
<dbReference type="GO" id="GO:0004016">
    <property type="term" value="F:adenylate cyclase activity"/>
    <property type="evidence" value="ECO:0007669"/>
    <property type="project" value="UniProtKB-ARBA"/>
</dbReference>
<feature type="domain" description="Guanylate cyclase" evidence="1">
    <location>
        <begin position="24"/>
        <end position="148"/>
    </location>
</feature>
<dbReference type="GO" id="GO:0009190">
    <property type="term" value="P:cyclic nucleotide biosynthetic process"/>
    <property type="evidence" value="ECO:0007669"/>
    <property type="project" value="InterPro"/>
</dbReference>
<dbReference type="SUPFAM" id="SSF55073">
    <property type="entry name" value="Nucleotide cyclase"/>
    <property type="match status" value="1"/>
</dbReference>
<evidence type="ECO:0000313" key="2">
    <source>
        <dbReference type="EMBL" id="MBB6184718.1"/>
    </source>
</evidence>
<dbReference type="InterPro" id="IPR011990">
    <property type="entry name" value="TPR-like_helical_dom_sf"/>
</dbReference>
<dbReference type="PANTHER" id="PTHR43081:SF1">
    <property type="entry name" value="ADENYLATE CYCLASE, TERMINAL-DIFFERENTIATION SPECIFIC"/>
    <property type="match status" value="1"/>
</dbReference>
<evidence type="ECO:0000313" key="3">
    <source>
        <dbReference type="Proteomes" id="UP000560000"/>
    </source>
</evidence>
<dbReference type="PANTHER" id="PTHR43081">
    <property type="entry name" value="ADENYLATE CYCLASE, TERMINAL-DIFFERENTIATION SPECIFIC-RELATED"/>
    <property type="match status" value="1"/>
</dbReference>
<dbReference type="InterPro" id="IPR030966">
    <property type="entry name" value="Mod_pep_cyc"/>
</dbReference>
<dbReference type="AlphaFoldDB" id="A0A841KRX4"/>
<sequence>MSESMDVGISWRHATAAGQPVLRTMVVCDLADSTALVERLGDRRAAALLRKHDRLTRALIDEHGGREIDKTDGYLLLFERPTQAVAFALAYQRGLRFMSEAEEVDVRARVGIHVGDVVMWENTPEDISRGAKPIEVEGLAKPVAARLSSLARPQQILLSGVAASIARRGHEEIAEDCPEAEWRSHGLYRIRGIAEPLEVYEVGEAGIADFVTPVHRGVARRILPWWRRPSTLTVASLLALIGIGSLLWLLLRQPPTIDFAARDWVVIADVQNQTGQSDYDNTIDTAIRIGLQQSRYVNVIAPAKMSQTLGLMKLDEKTHIDPKIGAEIALRNNARALIVPRVTNAGHGLLIEAQLIDPNTRKVINTVSATAPSYDAVVKAIDNLLVELRTKLGESLPQIKASSVPLEQVTTSNLDALRAYSLAGQARSRGDYHLSLDMLNHAVKLDPGFASAYAMQAANYIVLGRKSLAQKAIDKAFKNANRLSSFERAKLRAQKITNDQPMTAVTAAWKVLADLYPDAPSASNNAGLFYAANMNDCESGLPYLRHAASLPQALRPASTYIMATCELALGHEKSAIDHFKEAYDNGFRGPFLGLADAYVATRQYSKAMAFLEKVPSDSNTSISLAVRQALVTADQGDLASAESNLRHGLQTITQTTIDSSGWALRLDLVGVLWGQGENPQALNEVRHNLNILLSMNADSKDHLSYDYPTLLASFARWAARLGDVPLAERAIRVASSDDQLRGYPIRAQLVAVAKAEVALREGKPEEAVHIAAAADSHPLWELLEVLARAKAAAGDPDAEAAYERALDARPLAFGELYENELGICSRAIQWNLASLDAARFLMKTKPAAASRKASIFLDNWRAAPANLPSIREARRILNPEDASLNSAPAS</sequence>
<dbReference type="OrthoDB" id="5928393at2"/>
<dbReference type="Gene3D" id="1.25.40.10">
    <property type="entry name" value="Tetratricopeptide repeat domain"/>
    <property type="match status" value="2"/>
</dbReference>
<dbReference type="GO" id="GO:0035556">
    <property type="term" value="P:intracellular signal transduction"/>
    <property type="evidence" value="ECO:0007669"/>
    <property type="project" value="InterPro"/>
</dbReference>
<proteinExistence type="predicted"/>
<dbReference type="EMBL" id="JACHET010000001">
    <property type="protein sequence ID" value="MBB6184718.1"/>
    <property type="molecule type" value="Genomic_DNA"/>
</dbReference>
<evidence type="ECO:0000259" key="1">
    <source>
        <dbReference type="PROSITE" id="PS50125"/>
    </source>
</evidence>
<dbReference type="SUPFAM" id="SSF81901">
    <property type="entry name" value="HCP-like"/>
    <property type="match status" value="1"/>
</dbReference>
<organism evidence="2 3">
    <name type="scientific">Oleiagrimonas soli</name>
    <dbReference type="NCBI Taxonomy" id="1543381"/>
    <lineage>
        <taxon>Bacteria</taxon>
        <taxon>Pseudomonadati</taxon>
        <taxon>Pseudomonadota</taxon>
        <taxon>Gammaproteobacteria</taxon>
        <taxon>Lysobacterales</taxon>
        <taxon>Rhodanobacteraceae</taxon>
        <taxon>Oleiagrimonas</taxon>
    </lineage>
</organism>
<comment type="caution">
    <text evidence="2">The sequence shown here is derived from an EMBL/GenBank/DDBJ whole genome shotgun (WGS) entry which is preliminary data.</text>
</comment>
<name>A0A841KRX4_9GAMM</name>
<gene>
    <name evidence="2" type="ORF">HNQ86_002063</name>
</gene>
<dbReference type="Gene3D" id="3.30.70.1230">
    <property type="entry name" value="Nucleotide cyclase"/>
    <property type="match status" value="1"/>
</dbReference>
<dbReference type="CDD" id="cd07302">
    <property type="entry name" value="CHD"/>
    <property type="match status" value="1"/>
</dbReference>
<dbReference type="InterPro" id="IPR001054">
    <property type="entry name" value="A/G_cyclase"/>
</dbReference>
<reference evidence="2 3" key="1">
    <citation type="submission" date="2020-08" db="EMBL/GenBank/DDBJ databases">
        <title>Genomic Encyclopedia of Type Strains, Phase IV (KMG-IV): sequencing the most valuable type-strain genomes for metagenomic binning, comparative biology and taxonomic classification.</title>
        <authorList>
            <person name="Goeker M."/>
        </authorList>
    </citation>
    <scope>NUCLEOTIDE SEQUENCE [LARGE SCALE GENOMIC DNA]</scope>
    <source>
        <strain evidence="2 3">DSM 107085</strain>
    </source>
</reference>
<dbReference type="NCBIfam" id="TIGR04510">
    <property type="entry name" value="mod_pep_cyc"/>
    <property type="match status" value="1"/>
</dbReference>
<dbReference type="PROSITE" id="PS50125">
    <property type="entry name" value="GUANYLATE_CYCLASE_2"/>
    <property type="match status" value="1"/>
</dbReference>
<accession>A0A841KRX4</accession>